<feature type="compositionally biased region" description="Low complexity" evidence="1">
    <location>
        <begin position="1721"/>
        <end position="1733"/>
    </location>
</feature>
<feature type="compositionally biased region" description="Polar residues" evidence="1">
    <location>
        <begin position="377"/>
        <end position="393"/>
    </location>
</feature>
<feature type="compositionally biased region" description="Acidic residues" evidence="1">
    <location>
        <begin position="265"/>
        <end position="287"/>
    </location>
</feature>
<evidence type="ECO:0000256" key="1">
    <source>
        <dbReference type="SAM" id="MobiDB-lite"/>
    </source>
</evidence>
<feature type="compositionally biased region" description="Low complexity" evidence="1">
    <location>
        <begin position="1209"/>
        <end position="1226"/>
    </location>
</feature>
<reference evidence="2" key="1">
    <citation type="submission" date="2021-02" db="EMBL/GenBank/DDBJ databases">
        <title>Psilocybe cubensis genome.</title>
        <authorList>
            <person name="Mckernan K.J."/>
            <person name="Crawford S."/>
            <person name="Trippe A."/>
            <person name="Kane L.T."/>
            <person name="Mclaughlin S."/>
        </authorList>
    </citation>
    <scope>NUCLEOTIDE SEQUENCE [LARGE SCALE GENOMIC DNA]</scope>
    <source>
        <strain evidence="2">MGC-MH-2018</strain>
    </source>
</reference>
<feature type="region of interest" description="Disordered" evidence="1">
    <location>
        <begin position="449"/>
        <end position="469"/>
    </location>
</feature>
<feature type="compositionally biased region" description="Polar residues" evidence="1">
    <location>
        <begin position="194"/>
        <end position="209"/>
    </location>
</feature>
<name>A0A8H8CQA0_PSICU</name>
<feature type="compositionally biased region" description="Acidic residues" evidence="1">
    <location>
        <begin position="618"/>
        <end position="630"/>
    </location>
</feature>
<feature type="compositionally biased region" description="Acidic residues" evidence="1">
    <location>
        <begin position="300"/>
        <end position="323"/>
    </location>
</feature>
<feature type="compositionally biased region" description="Acidic residues" evidence="1">
    <location>
        <begin position="1794"/>
        <end position="1804"/>
    </location>
</feature>
<feature type="compositionally biased region" description="Polar residues" evidence="1">
    <location>
        <begin position="15"/>
        <end position="31"/>
    </location>
</feature>
<feature type="region of interest" description="Disordered" evidence="1">
    <location>
        <begin position="1688"/>
        <end position="1867"/>
    </location>
</feature>
<feature type="compositionally biased region" description="Basic and acidic residues" evidence="1">
    <location>
        <begin position="813"/>
        <end position="846"/>
    </location>
</feature>
<feature type="region of interest" description="Disordered" evidence="1">
    <location>
        <begin position="1326"/>
        <end position="1407"/>
    </location>
</feature>
<feature type="compositionally biased region" description="Basic and acidic residues" evidence="1">
    <location>
        <begin position="789"/>
        <end position="799"/>
    </location>
</feature>
<feature type="compositionally biased region" description="Acidic residues" evidence="1">
    <location>
        <begin position="167"/>
        <end position="183"/>
    </location>
</feature>
<evidence type="ECO:0000313" key="2">
    <source>
        <dbReference type="EMBL" id="KAG5172909.1"/>
    </source>
</evidence>
<gene>
    <name evidence="2" type="ORF">JR316_002412</name>
</gene>
<feature type="compositionally biased region" description="Basic residues" evidence="1">
    <location>
        <begin position="1809"/>
        <end position="1822"/>
    </location>
</feature>
<feature type="region of interest" description="Disordered" evidence="1">
    <location>
        <begin position="1199"/>
        <end position="1243"/>
    </location>
</feature>
<feature type="region of interest" description="Disordered" evidence="1">
    <location>
        <begin position="697"/>
        <end position="867"/>
    </location>
</feature>
<feature type="compositionally biased region" description="Polar residues" evidence="1">
    <location>
        <begin position="641"/>
        <end position="655"/>
    </location>
</feature>
<feature type="compositionally biased region" description="Polar residues" evidence="1">
    <location>
        <begin position="1199"/>
        <end position="1208"/>
    </location>
</feature>
<feature type="compositionally biased region" description="Acidic residues" evidence="1">
    <location>
        <begin position="147"/>
        <end position="158"/>
    </location>
</feature>
<feature type="compositionally biased region" description="Polar residues" evidence="1">
    <location>
        <begin position="1115"/>
        <end position="1133"/>
    </location>
</feature>
<sequence>MSAPYQFTPRIPSAPHSTPFSASSHMNSKTSVLRPPVHNPFDKFTQPEFDAWIGGITGALKRALGQDDEELDSNDHSLNKSRNLIRSRPELQHYRDVDDDALYDETMDDSFAEIKARRAAGKGKARDPREGPGLGKGNSMQPIEIVSSDEEDAEEAAEVELSVAVLEDSDEDQSPGEQEEGEHYEEPYSGDMGQPSSRYLQSIDQSSRANDVATEEEEYVSEDEEYEEGLDHEEGAEYEEFDDDEEYDNEEESEPPRPAKAVVDEIIEIDSDSDGEVDDEELSEEDQPSSLHKTRKKPLEDEEEEEGEEGSGGYDEYDEEEEQALEREERPGTSQLYLRQQIRHSPDTQYEDDEGDDVVDADAEADEEEDDEIQEIQPPQNDTSFPPKSFTNPDQDRHIELPDRWEGPRTYAEDYYSGGDIRIPTGAKLDAHHLGPLDGETEANIRREASIDSSMEQRNEDDTSFPPHDIRLERPVDIVDPWESSRIYAQDFYAGGSIHLPRGTHTSAHYMGPMDVDYVEQLKSNTAPKHPSEETQPPSDNTSFPDGNTNEDIPVEIQDPWTGPQTYAEDYYSGGEVRATPGVPVDPALLSGTHGVEDDIDNFLTPGALTPSQGPSEENTEGVYDDEVDVREDRDEGTILPPSTNLFVPPSQSRPIPTDAEVIAVDDSDNEEDHSLSPANQEHAAVGSFYNFRHSPVHEGPHKQGQACEEASHELDELNEDIPMALSNSYDSKEPEASASDRNFEAETGESQLQPSKIKPDIFHEQSDNNVTLEGHRQLNPRPLGADNVDSKRRSHELMATESAPRMEMTDSTSKDPPAEVDSIRHKTQVDSETPQEREGAGHTEAETDPSGVDEVATEGDFGADSDIDSMLRAHEPSTATITDMQRHLATVGNIEGNDEDIRSTPGLEDMGDSSTSAIPITSELDFPDTQPLAQFSEIEGESIPVDDQVEIESSHDFIPSLSSRKVFEPLQTEGTAEMSKESISSVPLSQGNNATPLGADVDADGEVDDGYGLDDIDVQSTMSEGKSISKEIFIVDEAKTEGRLSVEPTDFGMNIDVVSIASQEDIDGHNDVEANSVGSEGTSPVAEVPTLHVENTTAISTSESGVQSSQLSSIPTLTDPSVPNSLHPNVDFSQHSEATSMTTRTAINDEFASDAKVVTAVDADILNSTNHTIAYPKNISVGGQNIESSIFTISPTLQQEPATAPSVSSDAGAPADEASSPAPSDIVSEAATPSSIPHRAPSVSMKMTLARKATDPILMADPYPYCLSTPGPSTYHLNEDDGAEVAFQYPPEPETLLEQQINRQLTNIGQDTSLTSLSSAFVTEGSITKRKRTISPEPLQKSGASPRPQKAKGRKGPKPDRKGKGHAIKVVMPEPNNEETIVVKPRQSAKNREPNRAASVVSIQESQISSGASATYKLLQPNSRSSSVSSIVQESRSLINQPSPTATKPNIFYPAPVVNLDTLFHAHGQKKKTLALAALHSSSPRSQPKRPQPSRLPSSSTMPDVQSPTISTPTPTAISPPLPPVNLDVPAVKSETPDTAKTSISVKTETSSAKADSPTKTTTTPLRSNFSTPVTRSHCRYHRISLPREEGGTRINFLVPGCSLNDRELMEEEEIVDHGDATVDDSRNMLKDIENLGFSLDLIGIIRQLVGLDILREQEVFYLPHPGEVVTWKKPLLNKTASEKAAMVRAPGEGSSQAGSPGGYSGPGIIVPLSKRHSVSRSSFSSTPSLDSNYLRRSAPSSKADHSDEEEPAAKRTRSSPDESSEVGAPESQSKNRTLKSRRSKRVDLNYEPAEDEPEESDGEIVSSRKRRKPARGVKRSRVSEVLPTGVQDEEREVKKLKSDATNPADTESQSASVDIPTTERS</sequence>
<comment type="caution">
    <text evidence="2">The sequence shown here is derived from an EMBL/GenBank/DDBJ whole genome shotgun (WGS) entry which is preliminary data.</text>
</comment>
<feature type="compositionally biased region" description="Polar residues" evidence="1">
    <location>
        <begin position="1845"/>
        <end position="1858"/>
    </location>
</feature>
<proteinExistence type="predicted"/>
<feature type="region of interest" description="Disordered" evidence="1">
    <location>
        <begin position="526"/>
        <end position="569"/>
    </location>
</feature>
<feature type="compositionally biased region" description="Acidic residues" evidence="1">
    <location>
        <begin position="349"/>
        <end position="374"/>
    </location>
</feature>
<feature type="region of interest" description="Disordered" evidence="1">
    <location>
        <begin position="114"/>
        <end position="411"/>
    </location>
</feature>
<feature type="region of interest" description="Disordered" evidence="1">
    <location>
        <begin position="1"/>
        <end position="39"/>
    </location>
</feature>
<feature type="compositionally biased region" description="Polar residues" evidence="1">
    <location>
        <begin position="1538"/>
        <end position="1574"/>
    </location>
</feature>
<feature type="region of interest" description="Disordered" evidence="1">
    <location>
        <begin position="1100"/>
        <end position="1133"/>
    </location>
</feature>
<feature type="compositionally biased region" description="Basic and acidic residues" evidence="1">
    <location>
        <begin position="449"/>
        <end position="461"/>
    </location>
</feature>
<feature type="compositionally biased region" description="Basic and acidic residues" evidence="1">
    <location>
        <begin position="758"/>
        <end position="767"/>
    </location>
</feature>
<feature type="compositionally biased region" description="Basic and acidic residues" evidence="1">
    <location>
        <begin position="394"/>
        <end position="407"/>
    </location>
</feature>
<feature type="compositionally biased region" description="Polar residues" evidence="1">
    <location>
        <begin position="534"/>
        <end position="551"/>
    </location>
</feature>
<dbReference type="PROSITE" id="PS00018">
    <property type="entry name" value="EF_HAND_1"/>
    <property type="match status" value="1"/>
</dbReference>
<feature type="compositionally biased region" description="Low complexity" evidence="1">
    <location>
        <begin position="1508"/>
        <end position="1518"/>
    </location>
</feature>
<feature type="region of interest" description="Disordered" evidence="1">
    <location>
        <begin position="602"/>
        <end position="656"/>
    </location>
</feature>
<dbReference type="EMBL" id="JAFIQS010000002">
    <property type="protein sequence ID" value="KAG5172909.1"/>
    <property type="molecule type" value="Genomic_DNA"/>
</dbReference>
<feature type="compositionally biased region" description="Low complexity" evidence="1">
    <location>
        <begin position="1101"/>
        <end position="1114"/>
    </location>
</feature>
<dbReference type="InterPro" id="IPR018247">
    <property type="entry name" value="EF_Hand_1_Ca_BS"/>
</dbReference>
<protein>
    <submittedName>
        <fullName evidence="2">Uncharacterized protein</fullName>
    </submittedName>
</protein>
<dbReference type="OrthoDB" id="2804229at2759"/>
<feature type="compositionally biased region" description="Acidic residues" evidence="1">
    <location>
        <begin position="856"/>
        <end position="867"/>
    </location>
</feature>
<feature type="compositionally biased region" description="Acidic residues" evidence="1">
    <location>
        <begin position="213"/>
        <end position="253"/>
    </location>
</feature>
<accession>A0A8H8CQA0</accession>
<feature type="region of interest" description="Disordered" evidence="1">
    <location>
        <begin position="1480"/>
        <end position="1574"/>
    </location>
</feature>
<organism evidence="2">
    <name type="scientific">Psilocybe cubensis</name>
    <name type="common">Psychedelic mushroom</name>
    <name type="synonym">Stropharia cubensis</name>
    <dbReference type="NCBI Taxonomy" id="181762"/>
    <lineage>
        <taxon>Eukaryota</taxon>
        <taxon>Fungi</taxon>
        <taxon>Dikarya</taxon>
        <taxon>Basidiomycota</taxon>
        <taxon>Agaricomycotina</taxon>
        <taxon>Agaricomycetes</taxon>
        <taxon>Agaricomycetidae</taxon>
        <taxon>Agaricales</taxon>
        <taxon>Agaricineae</taxon>
        <taxon>Strophariaceae</taxon>
        <taxon>Psilocybe</taxon>
    </lineage>
</organism>